<keyword evidence="3" id="KW-1185">Reference proteome</keyword>
<reference evidence="2" key="1">
    <citation type="journal article" date="2023" name="Science">
        <title>Genome structures resolve the early diversification of teleost fishes.</title>
        <authorList>
            <person name="Parey E."/>
            <person name="Louis A."/>
            <person name="Montfort J."/>
            <person name="Bouchez O."/>
            <person name="Roques C."/>
            <person name="Iampietro C."/>
            <person name="Lluch J."/>
            <person name="Castinel A."/>
            <person name="Donnadieu C."/>
            <person name="Desvignes T."/>
            <person name="Floi Bucao C."/>
            <person name="Jouanno E."/>
            <person name="Wen M."/>
            <person name="Mejri S."/>
            <person name="Dirks R."/>
            <person name="Jansen H."/>
            <person name="Henkel C."/>
            <person name="Chen W.J."/>
            <person name="Zahm M."/>
            <person name="Cabau C."/>
            <person name="Klopp C."/>
            <person name="Thompson A.W."/>
            <person name="Robinson-Rechavi M."/>
            <person name="Braasch I."/>
            <person name="Lecointre G."/>
            <person name="Bobe J."/>
            <person name="Postlethwait J.H."/>
            <person name="Berthelot C."/>
            <person name="Roest Crollius H."/>
            <person name="Guiguen Y."/>
        </authorList>
    </citation>
    <scope>NUCLEOTIDE SEQUENCE</scope>
    <source>
        <strain evidence="2">NC1722</strain>
    </source>
</reference>
<protein>
    <submittedName>
        <fullName evidence="2">Uncharacterized protein</fullName>
    </submittedName>
</protein>
<name>A0AAD7W4C0_9TELE</name>
<feature type="compositionally biased region" description="Low complexity" evidence="1">
    <location>
        <begin position="58"/>
        <end position="70"/>
    </location>
</feature>
<comment type="caution">
    <text evidence="2">The sequence shown here is derived from an EMBL/GenBank/DDBJ whole genome shotgun (WGS) entry which is preliminary data.</text>
</comment>
<evidence type="ECO:0000313" key="3">
    <source>
        <dbReference type="Proteomes" id="UP001221898"/>
    </source>
</evidence>
<sequence>MEWRPTKREKQISNQSRPEKLVRLNRILCKETWLETELESDWVELSSSELTSEDSDTESSSSSSELPELLVADKLEPKSESLSARSEYELESVSLLQLS</sequence>
<evidence type="ECO:0000313" key="2">
    <source>
        <dbReference type="EMBL" id="KAJ8383292.1"/>
    </source>
</evidence>
<feature type="region of interest" description="Disordered" evidence="1">
    <location>
        <begin position="42"/>
        <end position="84"/>
    </location>
</feature>
<dbReference type="AlphaFoldDB" id="A0AAD7W4C0"/>
<proteinExistence type="predicted"/>
<dbReference type="EMBL" id="JAINUG010000297">
    <property type="protein sequence ID" value="KAJ8383292.1"/>
    <property type="molecule type" value="Genomic_DNA"/>
</dbReference>
<organism evidence="2 3">
    <name type="scientific">Aldrovandia affinis</name>
    <dbReference type="NCBI Taxonomy" id="143900"/>
    <lineage>
        <taxon>Eukaryota</taxon>
        <taxon>Metazoa</taxon>
        <taxon>Chordata</taxon>
        <taxon>Craniata</taxon>
        <taxon>Vertebrata</taxon>
        <taxon>Euteleostomi</taxon>
        <taxon>Actinopterygii</taxon>
        <taxon>Neopterygii</taxon>
        <taxon>Teleostei</taxon>
        <taxon>Notacanthiformes</taxon>
        <taxon>Halosauridae</taxon>
        <taxon>Aldrovandia</taxon>
    </lineage>
</organism>
<accession>A0AAD7W4C0</accession>
<dbReference type="Proteomes" id="UP001221898">
    <property type="component" value="Unassembled WGS sequence"/>
</dbReference>
<evidence type="ECO:0000256" key="1">
    <source>
        <dbReference type="SAM" id="MobiDB-lite"/>
    </source>
</evidence>
<gene>
    <name evidence="2" type="ORF">AAFF_G00222280</name>
</gene>